<evidence type="ECO:0000313" key="2">
    <source>
        <dbReference type="EMBL" id="OON14095.1"/>
    </source>
</evidence>
<keyword evidence="3" id="KW-1185">Reference proteome</keyword>
<proteinExistence type="predicted"/>
<accession>A0A1S8WI20</accession>
<feature type="domain" description="DUF5641" evidence="1">
    <location>
        <begin position="71"/>
        <end position="108"/>
    </location>
</feature>
<dbReference type="PANTHER" id="PTHR47331:SF1">
    <property type="entry name" value="GAG-LIKE PROTEIN"/>
    <property type="match status" value="1"/>
</dbReference>
<protein>
    <recommendedName>
        <fullName evidence="1">DUF5641 domain-containing protein</fullName>
    </recommendedName>
</protein>
<feature type="non-terminal residue" evidence="2">
    <location>
        <position position="109"/>
    </location>
</feature>
<dbReference type="Pfam" id="PF18701">
    <property type="entry name" value="DUF5641"/>
    <property type="match status" value="1"/>
</dbReference>
<organism evidence="2 3">
    <name type="scientific">Opisthorchis viverrini</name>
    <name type="common">Southeast Asian liver fluke</name>
    <dbReference type="NCBI Taxonomy" id="6198"/>
    <lineage>
        <taxon>Eukaryota</taxon>
        <taxon>Metazoa</taxon>
        <taxon>Spiralia</taxon>
        <taxon>Lophotrochozoa</taxon>
        <taxon>Platyhelminthes</taxon>
        <taxon>Trematoda</taxon>
        <taxon>Digenea</taxon>
        <taxon>Opisthorchiida</taxon>
        <taxon>Opisthorchiata</taxon>
        <taxon>Opisthorchiidae</taxon>
        <taxon>Opisthorchis</taxon>
    </lineage>
</organism>
<evidence type="ECO:0000259" key="1">
    <source>
        <dbReference type="Pfam" id="PF18701"/>
    </source>
</evidence>
<evidence type="ECO:0000313" key="3">
    <source>
        <dbReference type="Proteomes" id="UP000243686"/>
    </source>
</evidence>
<sequence length="109" mass="12481">MLRSLLGDQLVTDEVLMTVLTEVEKIINDRPLTKLSDDPLDLGALTPNHLLLLQGNPSVVSSPGSNTKLTRRWRQAQQLADTFWVRWIKEYLPTLHQRHKWVGSGRDLK</sequence>
<dbReference type="Proteomes" id="UP000243686">
    <property type="component" value="Unassembled WGS sequence"/>
</dbReference>
<dbReference type="PANTHER" id="PTHR47331">
    <property type="entry name" value="PHD-TYPE DOMAIN-CONTAINING PROTEIN"/>
    <property type="match status" value="1"/>
</dbReference>
<name>A0A1S8WI20_OPIVI</name>
<reference evidence="2 3" key="1">
    <citation type="submission" date="2015-03" db="EMBL/GenBank/DDBJ databases">
        <title>Draft genome of the nematode, Opisthorchis viverrini.</title>
        <authorList>
            <person name="Mitreva M."/>
        </authorList>
    </citation>
    <scope>NUCLEOTIDE SEQUENCE [LARGE SCALE GENOMIC DNA]</scope>
    <source>
        <strain evidence="2">Khon Kaen</strain>
    </source>
</reference>
<dbReference type="AlphaFoldDB" id="A0A1S8WI20"/>
<gene>
    <name evidence="2" type="ORF">X801_10118</name>
</gene>
<dbReference type="InterPro" id="IPR040676">
    <property type="entry name" value="DUF5641"/>
</dbReference>
<dbReference type="EMBL" id="KV906884">
    <property type="protein sequence ID" value="OON14095.1"/>
    <property type="molecule type" value="Genomic_DNA"/>
</dbReference>